<dbReference type="AlphaFoldDB" id="A0A8H7URM2"/>
<dbReference type="Pfam" id="PF16589">
    <property type="entry name" value="BRCT_2"/>
    <property type="match status" value="1"/>
</dbReference>
<evidence type="ECO:0000256" key="4">
    <source>
        <dbReference type="ARBA" id="ARBA00012727"/>
    </source>
</evidence>
<dbReference type="Gene3D" id="1.10.3260.10">
    <property type="entry name" value="DNA ligase, ATP-dependent, N-terminal domain"/>
    <property type="match status" value="1"/>
</dbReference>
<evidence type="ECO:0000256" key="16">
    <source>
        <dbReference type="ARBA" id="ARBA00030676"/>
    </source>
</evidence>
<evidence type="ECO:0000256" key="18">
    <source>
        <dbReference type="ARBA" id="ARBA00034003"/>
    </source>
</evidence>
<dbReference type="InterPro" id="IPR029710">
    <property type="entry name" value="LIG4"/>
</dbReference>
<organism evidence="22 23">
    <name type="scientific">Mucor plumbeus</name>
    <dbReference type="NCBI Taxonomy" id="97098"/>
    <lineage>
        <taxon>Eukaryota</taxon>
        <taxon>Fungi</taxon>
        <taxon>Fungi incertae sedis</taxon>
        <taxon>Mucoromycota</taxon>
        <taxon>Mucoromycotina</taxon>
        <taxon>Mucoromycetes</taxon>
        <taxon>Mucorales</taxon>
        <taxon>Mucorineae</taxon>
        <taxon>Mucoraceae</taxon>
        <taxon>Mucor</taxon>
    </lineage>
</organism>
<evidence type="ECO:0000256" key="14">
    <source>
        <dbReference type="ARBA" id="ARBA00023204"/>
    </source>
</evidence>
<dbReference type="PROSITE" id="PS00333">
    <property type="entry name" value="DNA_LIGASE_A2"/>
    <property type="match status" value="1"/>
</dbReference>
<comment type="subcellular location">
    <subcellularLocation>
        <location evidence="2">Nucleus</location>
    </subcellularLocation>
</comment>
<dbReference type="InterPro" id="IPR012340">
    <property type="entry name" value="NA-bd_OB-fold"/>
</dbReference>
<dbReference type="PANTHER" id="PTHR45997">
    <property type="entry name" value="DNA LIGASE 4"/>
    <property type="match status" value="1"/>
</dbReference>
<dbReference type="Pfam" id="PF04675">
    <property type="entry name" value="DNA_ligase_A_N"/>
    <property type="match status" value="1"/>
</dbReference>
<keyword evidence="14" id="KW-0234">DNA repair</keyword>
<dbReference type="InterPro" id="IPR016059">
    <property type="entry name" value="DNA_ligase_ATP-dep_CS"/>
</dbReference>
<dbReference type="GO" id="GO:0006297">
    <property type="term" value="P:nucleotide-excision repair, DNA gap filling"/>
    <property type="evidence" value="ECO:0007669"/>
    <property type="project" value="TreeGrafter"/>
</dbReference>
<evidence type="ECO:0000259" key="21">
    <source>
        <dbReference type="PROSITE" id="PS50172"/>
    </source>
</evidence>
<keyword evidence="8" id="KW-0677">Repeat</keyword>
<dbReference type="GO" id="GO:0006303">
    <property type="term" value="P:double-strand break repair via nonhomologous end joining"/>
    <property type="evidence" value="ECO:0007669"/>
    <property type="project" value="TreeGrafter"/>
</dbReference>
<evidence type="ECO:0000313" key="23">
    <source>
        <dbReference type="Proteomes" id="UP000650833"/>
    </source>
</evidence>
<evidence type="ECO:0000256" key="12">
    <source>
        <dbReference type="ARBA" id="ARBA00022842"/>
    </source>
</evidence>
<evidence type="ECO:0000256" key="3">
    <source>
        <dbReference type="ARBA" id="ARBA00007572"/>
    </source>
</evidence>
<keyword evidence="9" id="KW-0547">Nucleotide-binding</keyword>
<keyword evidence="15" id="KW-0539">Nucleus</keyword>
<evidence type="ECO:0000313" key="22">
    <source>
        <dbReference type="EMBL" id="KAG2192995.1"/>
    </source>
</evidence>
<dbReference type="GO" id="GO:0003910">
    <property type="term" value="F:DNA ligase (ATP) activity"/>
    <property type="evidence" value="ECO:0007669"/>
    <property type="project" value="UniProtKB-EC"/>
</dbReference>
<keyword evidence="13" id="KW-0233">DNA recombination</keyword>
<dbReference type="InterPro" id="IPR044125">
    <property type="entry name" value="Adenylation_DNA_ligase_IV"/>
</dbReference>
<dbReference type="CDD" id="cd07903">
    <property type="entry name" value="Adenylation_DNA_ligase_IV"/>
    <property type="match status" value="1"/>
</dbReference>
<proteinExistence type="inferred from homology"/>
<evidence type="ECO:0000256" key="2">
    <source>
        <dbReference type="ARBA" id="ARBA00004123"/>
    </source>
</evidence>
<dbReference type="Gene3D" id="3.30.470.30">
    <property type="entry name" value="DNA ligase/mRNA capping enzyme"/>
    <property type="match status" value="1"/>
</dbReference>
<evidence type="ECO:0000259" key="20">
    <source>
        <dbReference type="PROSITE" id="PS50160"/>
    </source>
</evidence>
<keyword evidence="7" id="KW-0479">Metal-binding</keyword>
<evidence type="ECO:0000256" key="8">
    <source>
        <dbReference type="ARBA" id="ARBA00022737"/>
    </source>
</evidence>
<dbReference type="SUPFAM" id="SSF52113">
    <property type="entry name" value="BRCT domain"/>
    <property type="match status" value="2"/>
</dbReference>
<evidence type="ECO:0000256" key="1">
    <source>
        <dbReference type="ARBA" id="ARBA00001946"/>
    </source>
</evidence>
<dbReference type="PANTHER" id="PTHR45997:SF1">
    <property type="entry name" value="DNA LIGASE 4"/>
    <property type="match status" value="1"/>
</dbReference>
<dbReference type="PROSITE" id="PS50160">
    <property type="entry name" value="DNA_LIGASE_A3"/>
    <property type="match status" value="1"/>
</dbReference>
<dbReference type="Proteomes" id="UP000650833">
    <property type="component" value="Unassembled WGS sequence"/>
</dbReference>
<feature type="domain" description="BRCT" evidence="21">
    <location>
        <begin position="845"/>
        <end position="908"/>
    </location>
</feature>
<dbReference type="Pfam" id="PF01068">
    <property type="entry name" value="DNA_ligase_A_M"/>
    <property type="match status" value="1"/>
</dbReference>
<dbReference type="InterPro" id="IPR001357">
    <property type="entry name" value="BRCT_dom"/>
</dbReference>
<evidence type="ECO:0000256" key="15">
    <source>
        <dbReference type="ARBA" id="ARBA00023242"/>
    </source>
</evidence>
<evidence type="ECO:0000256" key="13">
    <source>
        <dbReference type="ARBA" id="ARBA00023172"/>
    </source>
</evidence>
<sequence>MPFVSPSFEEFCNFLEKLSSIKSSEKKKTLENFINKWVRGFGPDVYDAIRLLFPKGDDERKYNLKEDKIAAVLIKALALDPTSADGIRLKKFKNPGAHNEKTAGNFPLIAFEEIQKRSIVHKSTQTVRDTNEYLDRLANKEKKEDQTDIFKEILSKYTAQQVQWIIRIILKDMKIQCGEKQILNAIYDGAYDEWTTNKSLHAICRLGSYTVEGEGGTTLQTQRRQRLQLFNKFIPQTCDPFSEKLYDQLEKPFYVEKKLDGERVIMHFDRERDEFLWHSRRRIEENYLYGSSSKDMTKLSGHIHKGINAKRIILDGEMIAYHPIENIFLEFGTLKDAAKRNINNPALPHPCFVVFDILMVDNTPLIGNKLEDRLKVLHAVVKEQNMHLRFITRLEMETRDEINDELEKVLLNREEGLVIKDKSSTYQIDKRSSKWLKYKPVYMDSMVDTCDLLLIGAKYGSGRLGGKLGSILCAVRDDRIPDTDPPKFATFTLAGSIKGETVREIMHLMKTVSDHDSKKIPEWMAHPRPGESFDKVVDYQDGIVVEVKGTEIVDSTKFGTQCTLRFPKYVGLRSDKGWQDVMTYSDVVKARSEGTVGKKRGADDRIVRNSGKKSKRGASLLPSQQGIDSSNVVQKTTIFEGKVFYVMNGTKLTDYEPRGILKNDLDLLIKENGGEYRQNKTADIVIAGVHNSRVDSSILADKDRDILHPSYILDCINAKKLLPIGPKYMFYTSPKTQKDFLQTMDVYGDYYNKRIKAKDLIEIMDRMQTETYLDDTYYRNLALQVTERYFPENINDMLFLKCVAYFDFDVSKPKEQPTPITSKWVNWKRSQEELELGKILFEFQAGRSSQDIADLKITHVVFNPHDLSRLPKLSEIFKKEPLPRFVTLDWIHQCYKQDVHLDEKEYDPKFCARVTI</sequence>
<gene>
    <name evidence="22" type="ORF">INT46_010827</name>
</gene>
<dbReference type="InterPro" id="IPR036420">
    <property type="entry name" value="BRCT_dom_sf"/>
</dbReference>
<evidence type="ECO:0000256" key="5">
    <source>
        <dbReference type="ARBA" id="ARBA00022073"/>
    </source>
</evidence>
<dbReference type="NCBIfam" id="TIGR00574">
    <property type="entry name" value="dnl1"/>
    <property type="match status" value="1"/>
</dbReference>
<feature type="domain" description="ATP-dependent DNA ligase family profile" evidence="20">
    <location>
        <begin position="351"/>
        <end position="477"/>
    </location>
</feature>
<dbReference type="GO" id="GO:0005524">
    <property type="term" value="F:ATP binding"/>
    <property type="evidence" value="ECO:0007669"/>
    <property type="project" value="UniProtKB-KW"/>
</dbReference>
<dbReference type="InterPro" id="IPR036599">
    <property type="entry name" value="DNA_ligase_N_sf"/>
</dbReference>
<protein>
    <recommendedName>
        <fullName evidence="5">DNA ligase 4</fullName>
        <ecNumber evidence="4">6.5.1.1</ecNumber>
    </recommendedName>
    <alternativeName>
        <fullName evidence="17">DNA ligase IV</fullName>
    </alternativeName>
    <alternativeName>
        <fullName evidence="16">Polydeoxyribonucleotide synthase [ATP] 4</fullName>
    </alternativeName>
</protein>
<dbReference type="InterPro" id="IPR000977">
    <property type="entry name" value="DNA_ligase_ATP-dep"/>
</dbReference>
<keyword evidence="12" id="KW-0460">Magnesium</keyword>
<comment type="catalytic activity">
    <reaction evidence="18">
        <text>ATP + (deoxyribonucleotide)n-3'-hydroxyl + 5'-phospho-(deoxyribonucleotide)m = (deoxyribonucleotide)n+m + AMP + diphosphate.</text>
        <dbReference type="EC" id="6.5.1.1"/>
    </reaction>
</comment>
<dbReference type="GO" id="GO:0071897">
    <property type="term" value="P:DNA biosynthetic process"/>
    <property type="evidence" value="ECO:0007669"/>
    <property type="project" value="InterPro"/>
</dbReference>
<dbReference type="Gene3D" id="2.40.50.140">
    <property type="entry name" value="Nucleic acid-binding proteins"/>
    <property type="match status" value="1"/>
</dbReference>
<dbReference type="SUPFAM" id="SSF56091">
    <property type="entry name" value="DNA ligase/mRNA capping enzyme, catalytic domain"/>
    <property type="match status" value="1"/>
</dbReference>
<dbReference type="GO" id="GO:0003677">
    <property type="term" value="F:DNA binding"/>
    <property type="evidence" value="ECO:0007669"/>
    <property type="project" value="InterPro"/>
</dbReference>
<reference evidence="22" key="1">
    <citation type="submission" date="2020-12" db="EMBL/GenBank/DDBJ databases">
        <title>Metabolic potential, ecology and presence of endohyphal bacteria is reflected in genomic diversity of Mucoromycotina.</title>
        <authorList>
            <person name="Muszewska A."/>
            <person name="Okrasinska A."/>
            <person name="Steczkiewicz K."/>
            <person name="Drgas O."/>
            <person name="Orlowska M."/>
            <person name="Perlinska-Lenart U."/>
            <person name="Aleksandrzak-Piekarczyk T."/>
            <person name="Szatraj K."/>
            <person name="Zielenkiewicz U."/>
            <person name="Pilsyk S."/>
            <person name="Malc E."/>
            <person name="Mieczkowski P."/>
            <person name="Kruszewska J.S."/>
            <person name="Biernat P."/>
            <person name="Pawlowska J."/>
        </authorList>
    </citation>
    <scope>NUCLEOTIDE SEQUENCE</scope>
    <source>
        <strain evidence="22">CBS 226.32</strain>
    </source>
</reference>
<dbReference type="OrthoDB" id="151490at2759"/>
<dbReference type="SUPFAM" id="SSF50249">
    <property type="entry name" value="Nucleic acid-binding proteins"/>
    <property type="match status" value="1"/>
</dbReference>
<evidence type="ECO:0000256" key="10">
    <source>
        <dbReference type="ARBA" id="ARBA00022763"/>
    </source>
</evidence>
<dbReference type="EMBL" id="JAEPRC010000681">
    <property type="protein sequence ID" value="KAG2192995.1"/>
    <property type="molecule type" value="Genomic_DNA"/>
</dbReference>
<dbReference type="GO" id="GO:0046872">
    <property type="term" value="F:metal ion binding"/>
    <property type="evidence" value="ECO:0007669"/>
    <property type="project" value="UniProtKB-KW"/>
</dbReference>
<evidence type="ECO:0000256" key="9">
    <source>
        <dbReference type="ARBA" id="ARBA00022741"/>
    </source>
</evidence>
<evidence type="ECO:0000256" key="6">
    <source>
        <dbReference type="ARBA" id="ARBA00022598"/>
    </source>
</evidence>
<comment type="caution">
    <text evidence="22">The sequence shown here is derived from an EMBL/GenBank/DDBJ whole genome shotgun (WGS) entry which is preliminary data.</text>
</comment>
<feature type="domain" description="BRCT" evidence="21">
    <location>
        <begin position="634"/>
        <end position="729"/>
    </location>
</feature>
<dbReference type="InterPro" id="IPR012310">
    <property type="entry name" value="DNA_ligase_ATP-dep_cent"/>
</dbReference>
<comment type="cofactor">
    <cofactor evidence="1">
        <name>Mg(2+)</name>
        <dbReference type="ChEBI" id="CHEBI:18420"/>
    </cofactor>
</comment>
<dbReference type="Gene3D" id="3.40.50.10190">
    <property type="entry name" value="BRCT domain"/>
    <property type="match status" value="2"/>
</dbReference>
<dbReference type="InterPro" id="IPR012308">
    <property type="entry name" value="DNA_ligase_ATP-dep_N"/>
</dbReference>
<dbReference type="EC" id="6.5.1.1" evidence="4"/>
<keyword evidence="23" id="KW-1185">Reference proteome</keyword>
<dbReference type="PROSITE" id="PS50172">
    <property type="entry name" value="BRCT"/>
    <property type="match status" value="2"/>
</dbReference>
<dbReference type="GO" id="GO:0006310">
    <property type="term" value="P:DNA recombination"/>
    <property type="evidence" value="ECO:0007669"/>
    <property type="project" value="UniProtKB-KW"/>
</dbReference>
<keyword evidence="11" id="KW-0067">ATP-binding</keyword>
<accession>A0A8H7URM2</accession>
<evidence type="ECO:0000256" key="11">
    <source>
        <dbReference type="ARBA" id="ARBA00022840"/>
    </source>
</evidence>
<keyword evidence="6" id="KW-0436">Ligase</keyword>
<evidence type="ECO:0000256" key="19">
    <source>
        <dbReference type="RuleBase" id="RU004196"/>
    </source>
</evidence>
<evidence type="ECO:0000256" key="7">
    <source>
        <dbReference type="ARBA" id="ARBA00022723"/>
    </source>
</evidence>
<keyword evidence="10" id="KW-0227">DNA damage</keyword>
<dbReference type="GO" id="GO:0032807">
    <property type="term" value="C:DNA ligase IV complex"/>
    <property type="evidence" value="ECO:0007669"/>
    <property type="project" value="TreeGrafter"/>
</dbReference>
<evidence type="ECO:0000256" key="17">
    <source>
        <dbReference type="ARBA" id="ARBA00031942"/>
    </source>
</evidence>
<comment type="similarity">
    <text evidence="3 19">Belongs to the ATP-dependent DNA ligase family.</text>
</comment>
<name>A0A8H7URM2_9FUNG</name>